<evidence type="ECO:0000256" key="3">
    <source>
        <dbReference type="ARBA" id="ARBA00023163"/>
    </source>
</evidence>
<evidence type="ECO:0000256" key="2">
    <source>
        <dbReference type="ARBA" id="ARBA00023125"/>
    </source>
</evidence>
<dbReference type="AlphaFoldDB" id="A0AAE9MVS8"/>
<dbReference type="SMART" id="SM00530">
    <property type="entry name" value="HTH_XRE"/>
    <property type="match status" value="1"/>
</dbReference>
<dbReference type="SUPFAM" id="SSF47413">
    <property type="entry name" value="lambda repressor-like DNA-binding domains"/>
    <property type="match status" value="1"/>
</dbReference>
<dbReference type="PROSITE" id="PS50943">
    <property type="entry name" value="HTH_CROC1"/>
    <property type="match status" value="1"/>
</dbReference>
<dbReference type="PANTHER" id="PTHR46797:SF23">
    <property type="entry name" value="HTH-TYPE TRANSCRIPTIONAL REGULATOR SUTR"/>
    <property type="match status" value="1"/>
</dbReference>
<proteinExistence type="predicted"/>
<dbReference type="GO" id="GO:0005829">
    <property type="term" value="C:cytosol"/>
    <property type="evidence" value="ECO:0007669"/>
    <property type="project" value="TreeGrafter"/>
</dbReference>
<evidence type="ECO:0000256" key="1">
    <source>
        <dbReference type="ARBA" id="ARBA00023015"/>
    </source>
</evidence>
<dbReference type="InterPro" id="IPR050807">
    <property type="entry name" value="TransReg_Diox_bact_type"/>
</dbReference>
<dbReference type="EMBL" id="CP038804">
    <property type="protein sequence ID" value="UTY34535.1"/>
    <property type="molecule type" value="Genomic_DNA"/>
</dbReference>
<evidence type="ECO:0000259" key="4">
    <source>
        <dbReference type="PROSITE" id="PS50943"/>
    </source>
</evidence>
<keyword evidence="3" id="KW-0804">Transcription</keyword>
<organism evidence="6 7">
    <name type="scientific">Treponema putidum</name>
    <dbReference type="NCBI Taxonomy" id="221027"/>
    <lineage>
        <taxon>Bacteria</taxon>
        <taxon>Pseudomonadati</taxon>
        <taxon>Spirochaetota</taxon>
        <taxon>Spirochaetia</taxon>
        <taxon>Spirochaetales</taxon>
        <taxon>Treponemataceae</taxon>
        <taxon>Treponema</taxon>
    </lineage>
</organism>
<dbReference type="RefSeq" id="WP_044978177.1">
    <property type="nucleotide sequence ID" value="NZ_CP009228.1"/>
</dbReference>
<dbReference type="EMBL" id="CP038802">
    <property type="protein sequence ID" value="UTY29676.1"/>
    <property type="molecule type" value="Genomic_DNA"/>
</dbReference>
<evidence type="ECO:0000313" key="5">
    <source>
        <dbReference type="EMBL" id="UTY29676.1"/>
    </source>
</evidence>
<reference evidence="6" key="1">
    <citation type="submission" date="2019-04" db="EMBL/GenBank/DDBJ databases">
        <title>Whole genome sequencing of oral phylogroup 2 treponemes.</title>
        <authorList>
            <person name="Chan Y."/>
            <person name="Zeng H.H."/>
            <person name="Yu X.L."/>
            <person name="Leung W.K."/>
            <person name="Watt R.M."/>
        </authorList>
    </citation>
    <scope>NUCLEOTIDE SEQUENCE</scope>
    <source>
        <strain evidence="6">OMZ 835</strain>
        <strain evidence="5">OMZ 847</strain>
    </source>
</reference>
<dbReference type="Gene3D" id="1.10.260.40">
    <property type="entry name" value="lambda repressor-like DNA-binding domains"/>
    <property type="match status" value="1"/>
</dbReference>
<dbReference type="Proteomes" id="UP001059401">
    <property type="component" value="Chromosome"/>
</dbReference>
<gene>
    <name evidence="6" type="ORF">E4N74_11355</name>
    <name evidence="5" type="ORF">E4N76_12390</name>
</gene>
<feature type="domain" description="HTH cro/C1-type" evidence="4">
    <location>
        <begin position="13"/>
        <end position="67"/>
    </location>
</feature>
<evidence type="ECO:0000313" key="7">
    <source>
        <dbReference type="Proteomes" id="UP001058682"/>
    </source>
</evidence>
<dbReference type="GO" id="GO:0003700">
    <property type="term" value="F:DNA-binding transcription factor activity"/>
    <property type="evidence" value="ECO:0007669"/>
    <property type="project" value="TreeGrafter"/>
</dbReference>
<evidence type="ECO:0000313" key="6">
    <source>
        <dbReference type="EMBL" id="UTY34535.1"/>
    </source>
</evidence>
<dbReference type="Pfam" id="PF01381">
    <property type="entry name" value="HTH_3"/>
    <property type="match status" value="1"/>
</dbReference>
<dbReference type="InterPro" id="IPR010982">
    <property type="entry name" value="Lambda_DNA-bd_dom_sf"/>
</dbReference>
<dbReference type="CDD" id="cd00093">
    <property type="entry name" value="HTH_XRE"/>
    <property type="match status" value="1"/>
</dbReference>
<evidence type="ECO:0000313" key="8">
    <source>
        <dbReference type="Proteomes" id="UP001059401"/>
    </source>
</evidence>
<name>A0AAE9MVS8_9SPIR</name>
<protein>
    <submittedName>
        <fullName evidence="6">XRE family transcriptional regulator</fullName>
    </submittedName>
</protein>
<dbReference type="PANTHER" id="PTHR46797">
    <property type="entry name" value="HTH-TYPE TRANSCRIPTIONAL REGULATOR"/>
    <property type="match status" value="1"/>
</dbReference>
<sequence length="112" mass="12893">MSYDYSSVLAKNIKRIRNKLEMSQMELALQADVSIAFINAIENKQKWVSASTLSKITDALKTSPYELFLTDDVNEENLNILVGRHNELITDLNKLLKKYNPEYHNKKDTSLT</sequence>
<keyword evidence="8" id="KW-1185">Reference proteome</keyword>
<dbReference type="GO" id="GO:0003677">
    <property type="term" value="F:DNA binding"/>
    <property type="evidence" value="ECO:0007669"/>
    <property type="project" value="UniProtKB-KW"/>
</dbReference>
<keyword evidence="1" id="KW-0805">Transcription regulation</keyword>
<keyword evidence="2" id="KW-0238">DNA-binding</keyword>
<accession>A0AAE9MVS8</accession>
<dbReference type="InterPro" id="IPR001387">
    <property type="entry name" value="Cro/C1-type_HTH"/>
</dbReference>
<dbReference type="Proteomes" id="UP001058682">
    <property type="component" value="Chromosome"/>
</dbReference>